<dbReference type="AlphaFoldDB" id="A0A366LKY5"/>
<comment type="caution">
    <text evidence="1">The sequence shown here is derived from an EMBL/GenBank/DDBJ whole genome shotgun (WGS) entry which is preliminary data.</text>
</comment>
<reference evidence="1 2" key="1">
    <citation type="submission" date="2018-06" db="EMBL/GenBank/DDBJ databases">
        <title>Sphaerisporangium craniellae sp. nov., isolated from a marine sponge in the South China Sea.</title>
        <authorList>
            <person name="Li L."/>
        </authorList>
    </citation>
    <scope>NUCLEOTIDE SEQUENCE [LARGE SCALE GENOMIC DNA]</scope>
    <source>
        <strain evidence="1 2">LHW63015</strain>
    </source>
</reference>
<name>A0A366LKY5_9ACTN</name>
<accession>A0A366LKY5</accession>
<keyword evidence="2" id="KW-1185">Reference proteome</keyword>
<evidence type="ECO:0000313" key="2">
    <source>
        <dbReference type="Proteomes" id="UP000253303"/>
    </source>
</evidence>
<organism evidence="1 2">
    <name type="scientific">Spongiactinospora rosea</name>
    <dbReference type="NCBI Taxonomy" id="2248750"/>
    <lineage>
        <taxon>Bacteria</taxon>
        <taxon>Bacillati</taxon>
        <taxon>Actinomycetota</taxon>
        <taxon>Actinomycetes</taxon>
        <taxon>Streptosporangiales</taxon>
        <taxon>Streptosporangiaceae</taxon>
        <taxon>Spongiactinospora</taxon>
    </lineage>
</organism>
<proteinExistence type="predicted"/>
<dbReference type="EMBL" id="QMEY01000039">
    <property type="protein sequence ID" value="RBQ14079.1"/>
    <property type="molecule type" value="Genomic_DNA"/>
</dbReference>
<evidence type="ECO:0000313" key="1">
    <source>
        <dbReference type="EMBL" id="RBQ14079.1"/>
    </source>
</evidence>
<gene>
    <name evidence="1" type="ORF">DP939_42655</name>
</gene>
<dbReference type="Proteomes" id="UP000253303">
    <property type="component" value="Unassembled WGS sequence"/>
</dbReference>
<sequence>MVAMRTLDGSCESAGIGQVDFVNLSRFGTDTADLLSWLADHGYAMRAWRHGAWERVSGVSPAHRNYLFTAKGPAGR</sequence>
<protein>
    <submittedName>
        <fullName evidence="1">Uncharacterized protein</fullName>
    </submittedName>
</protein>